<dbReference type="Proteomes" id="UP001202328">
    <property type="component" value="Unassembled WGS sequence"/>
</dbReference>
<comment type="caution">
    <text evidence="2">The sequence shown here is derived from an EMBL/GenBank/DDBJ whole genome shotgun (WGS) entry which is preliminary data.</text>
</comment>
<name>A0AAD4S453_9MAGN</name>
<dbReference type="AlphaFoldDB" id="A0AAD4S453"/>
<evidence type="ECO:0000313" key="2">
    <source>
        <dbReference type="EMBL" id="KAI3859506.1"/>
    </source>
</evidence>
<keyword evidence="3" id="KW-1185">Reference proteome</keyword>
<keyword evidence="1" id="KW-0812">Transmembrane</keyword>
<proteinExistence type="predicted"/>
<feature type="transmembrane region" description="Helical" evidence="1">
    <location>
        <begin position="98"/>
        <end position="119"/>
    </location>
</feature>
<gene>
    <name evidence="2" type="ORF">MKW98_027103</name>
</gene>
<evidence type="ECO:0000256" key="1">
    <source>
        <dbReference type="SAM" id="Phobius"/>
    </source>
</evidence>
<dbReference type="EMBL" id="JAJJMB010014597">
    <property type="protein sequence ID" value="KAI3859506.1"/>
    <property type="molecule type" value="Genomic_DNA"/>
</dbReference>
<keyword evidence="1" id="KW-1133">Transmembrane helix</keyword>
<organism evidence="2 3">
    <name type="scientific">Papaver atlanticum</name>
    <dbReference type="NCBI Taxonomy" id="357466"/>
    <lineage>
        <taxon>Eukaryota</taxon>
        <taxon>Viridiplantae</taxon>
        <taxon>Streptophyta</taxon>
        <taxon>Embryophyta</taxon>
        <taxon>Tracheophyta</taxon>
        <taxon>Spermatophyta</taxon>
        <taxon>Magnoliopsida</taxon>
        <taxon>Ranunculales</taxon>
        <taxon>Papaveraceae</taxon>
        <taxon>Papaveroideae</taxon>
        <taxon>Papaver</taxon>
    </lineage>
</organism>
<evidence type="ECO:0000313" key="3">
    <source>
        <dbReference type="Proteomes" id="UP001202328"/>
    </source>
</evidence>
<reference evidence="2" key="1">
    <citation type="submission" date="2022-04" db="EMBL/GenBank/DDBJ databases">
        <title>A functionally conserved STORR gene fusion in Papaver species that diverged 16.8 million years ago.</title>
        <authorList>
            <person name="Catania T."/>
        </authorList>
    </citation>
    <scope>NUCLEOTIDE SEQUENCE</scope>
    <source>
        <strain evidence="2">S-188037</strain>
    </source>
</reference>
<sequence>MLLTQVGEKVERAVAKDGPFQLGRRTKSVQIYHGESLFSVGWVLRSAVAWLRFLSYIWKLLPVSAPYNLNIYQKHPRLTSNGTMLHLSRYLQVLNWQLIHLSACFCGSLCLLGWSSLIVRALSFYIRS</sequence>
<accession>A0AAD4S453</accession>
<keyword evidence="1" id="KW-0472">Membrane</keyword>
<protein>
    <submittedName>
        <fullName evidence="2">Uncharacterized protein</fullName>
    </submittedName>
</protein>